<comment type="caution">
    <text evidence="2">The sequence shown here is derived from an EMBL/GenBank/DDBJ whole genome shotgun (WGS) entry which is preliminary data.</text>
</comment>
<evidence type="ECO:0000313" key="2">
    <source>
        <dbReference type="EMBL" id="KAF7397681.1"/>
    </source>
</evidence>
<accession>A0A834K5H8</accession>
<proteinExistence type="predicted"/>
<protein>
    <submittedName>
        <fullName evidence="2">Uncharacterized protein</fullName>
    </submittedName>
</protein>
<keyword evidence="3" id="KW-1185">Reference proteome</keyword>
<sequence length="129" mass="15383">MERSMEGMKTKKKKEEEEEEEAEDEEEKEEKEEQEEEEKEEKEDEEEEDEEEEQEDKVLKALRNCGYRNCEDRYAPLKLRLRMLARGSMLTATSWEEIAGNGPGDTNFLERLRISFRRSVETEISNLLI</sequence>
<dbReference type="Proteomes" id="UP000617340">
    <property type="component" value="Unassembled WGS sequence"/>
</dbReference>
<dbReference type="EMBL" id="JACSDZ010000008">
    <property type="protein sequence ID" value="KAF7397681.1"/>
    <property type="molecule type" value="Genomic_DNA"/>
</dbReference>
<evidence type="ECO:0000313" key="3">
    <source>
        <dbReference type="Proteomes" id="UP000617340"/>
    </source>
</evidence>
<reference evidence="2" key="1">
    <citation type="journal article" date="2020" name="G3 (Bethesda)">
        <title>High-Quality Assemblies for Three Invasive Social Wasps from the &lt;i&gt;Vespula&lt;/i&gt; Genus.</title>
        <authorList>
            <person name="Harrop T.W.R."/>
            <person name="Guhlin J."/>
            <person name="McLaughlin G.M."/>
            <person name="Permina E."/>
            <person name="Stockwell P."/>
            <person name="Gilligan J."/>
            <person name="Le Lec M.F."/>
            <person name="Gruber M.A.M."/>
            <person name="Quinn O."/>
            <person name="Lovegrove M."/>
            <person name="Duncan E.J."/>
            <person name="Remnant E.J."/>
            <person name="Van Eeckhoven J."/>
            <person name="Graham B."/>
            <person name="Knapp R.A."/>
            <person name="Langford K.W."/>
            <person name="Kronenberg Z."/>
            <person name="Press M.O."/>
            <person name="Eacker S.M."/>
            <person name="Wilson-Rankin E.E."/>
            <person name="Purcell J."/>
            <person name="Lester P.J."/>
            <person name="Dearden P.K."/>
        </authorList>
    </citation>
    <scope>NUCLEOTIDE SEQUENCE</scope>
    <source>
        <strain evidence="2">Linc-1</strain>
    </source>
</reference>
<feature type="compositionally biased region" description="Basic and acidic residues" evidence="1">
    <location>
        <begin position="1"/>
        <end position="15"/>
    </location>
</feature>
<dbReference type="AlphaFoldDB" id="A0A834K5H8"/>
<name>A0A834K5H8_VESGE</name>
<evidence type="ECO:0000256" key="1">
    <source>
        <dbReference type="SAM" id="MobiDB-lite"/>
    </source>
</evidence>
<feature type="compositionally biased region" description="Acidic residues" evidence="1">
    <location>
        <begin position="16"/>
        <end position="55"/>
    </location>
</feature>
<organism evidence="2 3">
    <name type="scientific">Vespula germanica</name>
    <name type="common">German yellow jacket</name>
    <name type="synonym">Paravespula germanica</name>
    <dbReference type="NCBI Taxonomy" id="30212"/>
    <lineage>
        <taxon>Eukaryota</taxon>
        <taxon>Metazoa</taxon>
        <taxon>Ecdysozoa</taxon>
        <taxon>Arthropoda</taxon>
        <taxon>Hexapoda</taxon>
        <taxon>Insecta</taxon>
        <taxon>Pterygota</taxon>
        <taxon>Neoptera</taxon>
        <taxon>Endopterygota</taxon>
        <taxon>Hymenoptera</taxon>
        <taxon>Apocrita</taxon>
        <taxon>Aculeata</taxon>
        <taxon>Vespoidea</taxon>
        <taxon>Vespidae</taxon>
        <taxon>Vespinae</taxon>
        <taxon>Vespula</taxon>
    </lineage>
</organism>
<feature type="region of interest" description="Disordered" evidence="1">
    <location>
        <begin position="1"/>
        <end position="57"/>
    </location>
</feature>
<gene>
    <name evidence="2" type="ORF">HZH68_008903</name>
</gene>